<dbReference type="EMBL" id="BMGT01000004">
    <property type="protein sequence ID" value="GGG87192.1"/>
    <property type="molecule type" value="Genomic_DNA"/>
</dbReference>
<keyword evidence="3" id="KW-1185">Reference proteome</keyword>
<reference evidence="2" key="1">
    <citation type="journal article" date="2014" name="Int. J. Syst. Evol. Microbiol.">
        <title>Complete genome sequence of Corynebacterium casei LMG S-19264T (=DSM 44701T), isolated from a smear-ripened cheese.</title>
        <authorList>
            <consortium name="US DOE Joint Genome Institute (JGI-PGF)"/>
            <person name="Walter F."/>
            <person name="Albersmeier A."/>
            <person name="Kalinowski J."/>
            <person name="Ruckert C."/>
        </authorList>
    </citation>
    <scope>NUCLEOTIDE SEQUENCE</scope>
    <source>
        <strain evidence="2">CGMCC 1.12997</strain>
    </source>
</reference>
<feature type="compositionally biased region" description="Low complexity" evidence="1">
    <location>
        <begin position="9"/>
        <end position="19"/>
    </location>
</feature>
<protein>
    <submittedName>
        <fullName evidence="2">Uncharacterized protein</fullName>
    </submittedName>
</protein>
<gene>
    <name evidence="2" type="ORF">GCM10011585_34040</name>
</gene>
<accession>A0A917M956</accession>
<dbReference type="AlphaFoldDB" id="A0A917M956"/>
<proteinExistence type="predicted"/>
<feature type="region of interest" description="Disordered" evidence="1">
    <location>
        <begin position="1"/>
        <end position="56"/>
    </location>
</feature>
<name>A0A917M956_9BACT</name>
<evidence type="ECO:0000256" key="1">
    <source>
        <dbReference type="SAM" id="MobiDB-lite"/>
    </source>
</evidence>
<organism evidence="2 3">
    <name type="scientific">Edaphobacter dinghuensis</name>
    <dbReference type="NCBI Taxonomy" id="1560005"/>
    <lineage>
        <taxon>Bacteria</taxon>
        <taxon>Pseudomonadati</taxon>
        <taxon>Acidobacteriota</taxon>
        <taxon>Terriglobia</taxon>
        <taxon>Terriglobales</taxon>
        <taxon>Acidobacteriaceae</taxon>
        <taxon>Edaphobacter</taxon>
    </lineage>
</organism>
<dbReference type="RefSeq" id="WP_188555443.1">
    <property type="nucleotide sequence ID" value="NZ_BMGT01000004.1"/>
</dbReference>
<evidence type="ECO:0000313" key="2">
    <source>
        <dbReference type="EMBL" id="GGG87192.1"/>
    </source>
</evidence>
<comment type="caution">
    <text evidence="2">The sequence shown here is derived from an EMBL/GenBank/DDBJ whole genome shotgun (WGS) entry which is preliminary data.</text>
</comment>
<dbReference type="Proteomes" id="UP000647241">
    <property type="component" value="Unassembled WGS sequence"/>
</dbReference>
<sequence>MTTSIVSVPATKPETPTTRAARRPRRSRQSGEEAARFFLGKANASSGRPELGDEATDENQALIKAFQQTGVIYVIHTYRVEAEVQEGLPTLVKRPLLKQQAQ</sequence>
<evidence type="ECO:0000313" key="3">
    <source>
        <dbReference type="Proteomes" id="UP000647241"/>
    </source>
</evidence>
<reference evidence="2" key="2">
    <citation type="submission" date="2020-09" db="EMBL/GenBank/DDBJ databases">
        <authorList>
            <person name="Sun Q."/>
            <person name="Zhou Y."/>
        </authorList>
    </citation>
    <scope>NUCLEOTIDE SEQUENCE</scope>
    <source>
        <strain evidence="2">CGMCC 1.12997</strain>
    </source>
</reference>